<keyword evidence="2" id="KW-1133">Transmembrane helix</keyword>
<keyword evidence="2" id="KW-0812">Transmembrane</keyword>
<proteinExistence type="predicted"/>
<feature type="region of interest" description="Disordered" evidence="1">
    <location>
        <begin position="961"/>
        <end position="1012"/>
    </location>
</feature>
<evidence type="ECO:0000256" key="2">
    <source>
        <dbReference type="SAM" id="Phobius"/>
    </source>
</evidence>
<dbReference type="AlphaFoldDB" id="A0A364V8W9"/>
<feature type="region of interest" description="Disordered" evidence="1">
    <location>
        <begin position="88"/>
        <end position="111"/>
    </location>
</feature>
<dbReference type="EMBL" id="QHCV01000003">
    <property type="protein sequence ID" value="RAV33067.1"/>
    <property type="molecule type" value="Genomic_DNA"/>
</dbReference>
<dbReference type="Proteomes" id="UP000251577">
    <property type="component" value="Unassembled WGS sequence"/>
</dbReference>
<evidence type="ECO:0000313" key="4">
    <source>
        <dbReference type="Proteomes" id="UP000251577"/>
    </source>
</evidence>
<keyword evidence="4" id="KW-1185">Reference proteome</keyword>
<comment type="caution">
    <text evidence="3">The sequence shown here is derived from an EMBL/GenBank/DDBJ whole genome shotgun (WGS) entry which is preliminary data.</text>
</comment>
<evidence type="ECO:0000256" key="1">
    <source>
        <dbReference type="SAM" id="MobiDB-lite"/>
    </source>
</evidence>
<feature type="transmembrane region" description="Helical" evidence="2">
    <location>
        <begin position="593"/>
        <end position="610"/>
    </location>
</feature>
<dbReference type="RefSeq" id="WP_113629938.1">
    <property type="nucleotide sequence ID" value="NZ_QHCV01000003.1"/>
</dbReference>
<feature type="transmembrane region" description="Helical" evidence="2">
    <location>
        <begin position="630"/>
        <end position="651"/>
    </location>
</feature>
<name>A0A364V8W9_9CORY</name>
<keyword evidence="2" id="KW-0472">Membrane</keyword>
<sequence>MIGKPTILFAGTGHVSDAIRGDLADLMALGLIDSFLWADTSLDPAATPFIRCFERGNGGMECHLRDINHALRESQHQVAVVSLVPVEEPGHHDAPGEGEASGGRHTAAATPGVNPAGPFLARWVSEVEGRLGRAATRVRILLPRFPQPDTIGIDVGDYSWPTFALAPEDSEVPGAPVMRVERRGDPEEVARQAAYALAGAFGLWHGMREAPLLSGGGIVSTGDAHGFRLLRVYHRQLDATRVEYQLRQAASSVKERCPEPSLPDGRQVIRCPQYDELTDSYADSLFAAHAGTLRSPEPTRTEVNRQKISAWAAVAAFFKFFFRSVIGTPRDWAAGTAASARSAFASSVQNLLYGKNQDAVEVVCGEQSGKRQQRSISELDSVSERLRVALQDDARQQLPTNEGRLGAFWSAYRDYSLTLVDGSPRGMEANSHLMQHSGGSAGFGTGPQLQIRVDENQNPQIVMQPWQSVPDESQKFEGYSPVFRNYMERSKADCDIMPWDFYAAQRYENDLHWVARQTTDRSVSAKATQFGEWKRMASRSFAWKVGQRLVGVMQQAQGEARDAHHRLPQLIEALRGFGDDEALRRKLSFRLRLMFFLWLLLQVIIGYFGICYYREDWRLAQALPGYDWRWTLLLVVVTTVILLALSMWMFARVHRGMLARVQERERLVAEIDFASEMLARAVADVNVLSGAYGQFLSWSTILGRCVNLPLGQPLGDVHNAAIPQAGLNRSTAFGEIDAQPEDFKQAVTAVRNQLFEPSWTQIAFDSLLADAAAEVAREEGVSVTNPASLVGQRGYGTGSQLDLIARAAISPRVASGQRSTVRWAETIGKASLRRPLEQLLARARYFDGGTEQVVSTQEFINRLSAQSDVPSQFATGSLNDEGLNARGGEVERQFTKISQAGGLDAAATERSLSRSFTLVQVGHHCSLGFLSRTGTVVDPDGRPEGEPAVDPSQDVGKLFEEFSRQHQGEAPTSGLTGGSGAPKNALDYLQEKDPTQQFGMGLWGDSAEGRST</sequence>
<organism evidence="3 4">
    <name type="scientific">Corynebacterium heidelbergense</name>
    <dbReference type="NCBI Taxonomy" id="2055947"/>
    <lineage>
        <taxon>Bacteria</taxon>
        <taxon>Bacillati</taxon>
        <taxon>Actinomycetota</taxon>
        <taxon>Actinomycetes</taxon>
        <taxon>Mycobacteriales</taxon>
        <taxon>Corynebacteriaceae</taxon>
        <taxon>Corynebacterium</taxon>
    </lineage>
</organism>
<evidence type="ECO:0000313" key="3">
    <source>
        <dbReference type="EMBL" id="RAV33067.1"/>
    </source>
</evidence>
<accession>A0A364V8W9</accession>
<reference evidence="3 4" key="1">
    <citation type="journal article" date="2018" name="Syst. Appl. Microbiol.">
        <title>Corynebacterium heidelbergense sp. nov., isolated from the preen glands of Egyptian geese (Alopochen aegyptiacus).</title>
        <authorList>
            <person name="Braun M.S."/>
            <person name="Wang E."/>
            <person name="Zimmermann S."/>
            <person name="Wink M."/>
        </authorList>
    </citation>
    <scope>NUCLEOTIDE SEQUENCE [LARGE SCALE GENOMIC DNA]</scope>
    <source>
        <strain evidence="3 4">647</strain>
    </source>
</reference>
<protein>
    <submittedName>
        <fullName evidence="3">Uncharacterized protein</fullName>
    </submittedName>
</protein>
<gene>
    <name evidence="3" type="ORF">DLJ54_00530</name>
</gene>